<evidence type="ECO:0000313" key="3">
    <source>
        <dbReference type="Proteomes" id="UP000535589"/>
    </source>
</evidence>
<dbReference type="Pfam" id="PF03352">
    <property type="entry name" value="Adenine_glyco"/>
    <property type="match status" value="1"/>
</dbReference>
<feature type="binding site" evidence="1">
    <location>
        <position position="18"/>
    </location>
    <ligand>
        <name>Zn(2+)</name>
        <dbReference type="ChEBI" id="CHEBI:29105"/>
    </ligand>
</feature>
<keyword evidence="3" id="KW-1185">Reference proteome</keyword>
<dbReference type="InterPro" id="IPR052891">
    <property type="entry name" value="DNA-3mA_glycosylase"/>
</dbReference>
<dbReference type="GO" id="GO:0008725">
    <property type="term" value="F:DNA-3-methyladenine glycosylase activity"/>
    <property type="evidence" value="ECO:0007669"/>
    <property type="project" value="InterPro"/>
</dbReference>
<dbReference type="GO" id="GO:0006284">
    <property type="term" value="P:base-excision repair"/>
    <property type="evidence" value="ECO:0007669"/>
    <property type="project" value="InterPro"/>
</dbReference>
<evidence type="ECO:0000313" key="2">
    <source>
        <dbReference type="EMBL" id="NLS11409.1"/>
    </source>
</evidence>
<dbReference type="RefSeq" id="WP_168834513.1">
    <property type="nucleotide sequence ID" value="NZ_JABAIK010000001.1"/>
</dbReference>
<feature type="binding site" evidence="1">
    <location>
        <position position="174"/>
    </location>
    <ligand>
        <name>Zn(2+)</name>
        <dbReference type="ChEBI" id="CHEBI:29105"/>
    </ligand>
</feature>
<keyword evidence="1" id="KW-0479">Metal-binding</keyword>
<dbReference type="PANTHER" id="PTHR30037:SF4">
    <property type="entry name" value="DNA-3-METHYLADENINE GLYCOSYLASE I"/>
    <property type="match status" value="1"/>
</dbReference>
<dbReference type="GO" id="GO:0046872">
    <property type="term" value="F:metal ion binding"/>
    <property type="evidence" value="ECO:0007669"/>
    <property type="project" value="UniProtKB-KW"/>
</dbReference>
<dbReference type="Proteomes" id="UP000535589">
    <property type="component" value="Unassembled WGS sequence"/>
</dbReference>
<feature type="binding site" evidence="1">
    <location>
        <position position="178"/>
    </location>
    <ligand>
        <name>Zn(2+)</name>
        <dbReference type="ChEBI" id="CHEBI:29105"/>
    </ligand>
</feature>
<dbReference type="Gene3D" id="1.10.340.30">
    <property type="entry name" value="Hypothetical protein, domain 2"/>
    <property type="match status" value="1"/>
</dbReference>
<sequence>MTRCQWVDESKPDYVAYHDDEWGVPVYDDQRFFEFIVLESAQAGLNWYTILRRREGYRHAFAQFDPHKVAQFDEAKIDQLVQDPGIIRHRGKIAAAVNNARCFLEIQQEFGSFSRFIWAYVDDVPLVRSEATTVPATTPLSDRIAKDLKKRGFKFIGSTIVYAFMQATGLVNDHDLDCCCRRV</sequence>
<dbReference type="EMBL" id="JABAIK010000001">
    <property type="protein sequence ID" value="NLS11409.1"/>
    <property type="molecule type" value="Genomic_DNA"/>
</dbReference>
<keyword evidence="1" id="KW-0862">Zinc</keyword>
<organism evidence="2 3">
    <name type="scientific">Vibrio agarilyticus</name>
    <dbReference type="NCBI Taxonomy" id="2726741"/>
    <lineage>
        <taxon>Bacteria</taxon>
        <taxon>Pseudomonadati</taxon>
        <taxon>Pseudomonadota</taxon>
        <taxon>Gammaproteobacteria</taxon>
        <taxon>Vibrionales</taxon>
        <taxon>Vibrionaceae</taxon>
        <taxon>Vibrio</taxon>
    </lineage>
</organism>
<name>A0A7X8YF92_9VIBR</name>
<evidence type="ECO:0000256" key="1">
    <source>
        <dbReference type="PIRSR" id="PIRSR605019-1"/>
    </source>
</evidence>
<proteinExistence type="predicted"/>
<protein>
    <submittedName>
        <fullName evidence="2">DNA-3-methyladenine glycosylase I</fullName>
    </submittedName>
</protein>
<gene>
    <name evidence="2" type="ORF">HGP28_00725</name>
</gene>
<dbReference type="SUPFAM" id="SSF48150">
    <property type="entry name" value="DNA-glycosylase"/>
    <property type="match status" value="1"/>
</dbReference>
<dbReference type="InterPro" id="IPR005019">
    <property type="entry name" value="Adenine_glyco"/>
</dbReference>
<dbReference type="InterPro" id="IPR011257">
    <property type="entry name" value="DNA_glycosylase"/>
</dbReference>
<dbReference type="AlphaFoldDB" id="A0A7X8YF92"/>
<comment type="caution">
    <text evidence="2">The sequence shown here is derived from an EMBL/GenBank/DDBJ whole genome shotgun (WGS) entry which is preliminary data.</text>
</comment>
<feature type="binding site" evidence="1">
    <location>
        <position position="4"/>
    </location>
    <ligand>
        <name>Zn(2+)</name>
        <dbReference type="ChEBI" id="CHEBI:29105"/>
    </ligand>
</feature>
<dbReference type="PANTHER" id="PTHR30037">
    <property type="entry name" value="DNA-3-METHYLADENINE GLYCOSYLASE 1"/>
    <property type="match status" value="1"/>
</dbReference>
<accession>A0A7X8YF92</accession>
<reference evidence="2 3" key="1">
    <citation type="submission" date="2020-04" db="EMBL/GenBank/DDBJ databases">
        <title>Vibrio sp. SM6, a novel species isolated from seawater.</title>
        <authorList>
            <person name="Wang X."/>
        </authorList>
    </citation>
    <scope>NUCLEOTIDE SEQUENCE [LARGE SCALE GENOMIC DNA]</scope>
    <source>
        <strain evidence="2 3">SM6</strain>
    </source>
</reference>